<evidence type="ECO:0000313" key="1">
    <source>
        <dbReference type="EMBL" id="KIF81671.1"/>
    </source>
</evidence>
<comment type="caution">
    <text evidence="3">The sequence shown here is derived from an EMBL/GenBank/DDBJ whole genome shotgun (WGS) entry which is preliminary data.</text>
</comment>
<accession>A0A0C1YTT1</accession>
<dbReference type="STRING" id="709839.TSA66_00540"/>
<dbReference type="Gene3D" id="3.40.50.1240">
    <property type="entry name" value="Phosphoglycerate mutase-like"/>
    <property type="match status" value="1"/>
</dbReference>
<proteinExistence type="predicted"/>
<dbReference type="OrthoDB" id="9814783at2"/>
<dbReference type="SMART" id="SM00855">
    <property type="entry name" value="PGAM"/>
    <property type="match status" value="1"/>
</dbReference>
<dbReference type="Pfam" id="PF00300">
    <property type="entry name" value="His_Phos_1"/>
    <property type="match status" value="1"/>
</dbReference>
<dbReference type="Proteomes" id="UP000031572">
    <property type="component" value="Unassembled WGS sequence"/>
</dbReference>
<name>A0A0C1YTT1_9BURK</name>
<sequence length="155" mass="17127">MELILWRHAEAEAGDIDQPDAARALTPKGQKQAAKMAEWLDRVLPNTCRVLTSPTTRTVQTASALGRKFKIMPHLGPDSTAEEVLEAAHWPTSREPVLIVGHQPFLGQIAALLITGQRDEWTLRKGAICWIAQRVKDETDANFIRAVMGPDLVGK</sequence>
<dbReference type="RefSeq" id="WP_040038551.1">
    <property type="nucleotide sequence ID" value="NZ_JWJG01000007.1"/>
</dbReference>
<reference evidence="3 4" key="1">
    <citation type="submission" date="2014-12" db="EMBL/GenBank/DDBJ databases">
        <title>Denitrispirillum autotrophicum gen. nov., sp. nov., Denitrifying, Facultatively Autotrophic Bacteria Isolated from Rice Paddy Soil.</title>
        <authorList>
            <person name="Ishii S."/>
            <person name="Ashida N."/>
            <person name="Ohno H."/>
            <person name="Otsuka S."/>
            <person name="Yokota A."/>
            <person name="Senoo K."/>
        </authorList>
    </citation>
    <scope>NUCLEOTIDE SEQUENCE [LARGE SCALE GENOMIC DNA]</scope>
    <source>
        <strain evidence="3 4">TSA66</strain>
    </source>
</reference>
<organism evidence="3 4">
    <name type="scientific">Noviherbaspirillum autotrophicum</name>
    <dbReference type="NCBI Taxonomy" id="709839"/>
    <lineage>
        <taxon>Bacteria</taxon>
        <taxon>Pseudomonadati</taxon>
        <taxon>Pseudomonadota</taxon>
        <taxon>Betaproteobacteria</taxon>
        <taxon>Burkholderiales</taxon>
        <taxon>Oxalobacteraceae</taxon>
        <taxon>Noviherbaspirillum</taxon>
    </lineage>
</organism>
<evidence type="ECO:0000313" key="2">
    <source>
        <dbReference type="EMBL" id="KIF82032.1"/>
    </source>
</evidence>
<dbReference type="EMBL" id="JWJG01000028">
    <property type="protein sequence ID" value="KIF81671.1"/>
    <property type="molecule type" value="Genomic_DNA"/>
</dbReference>
<dbReference type="InterPro" id="IPR029033">
    <property type="entry name" value="His_PPase_superfam"/>
</dbReference>
<gene>
    <name evidence="3" type="ORF">TSA66_00540</name>
    <name evidence="1" type="ORF">TSA66_14155</name>
    <name evidence="2" type="ORF">TSA66_16490</name>
</gene>
<dbReference type="InterPro" id="IPR013078">
    <property type="entry name" value="His_Pase_superF_clade-1"/>
</dbReference>
<dbReference type="EMBL" id="JWJG01000028">
    <property type="protein sequence ID" value="KIF82032.1"/>
    <property type="molecule type" value="Genomic_DNA"/>
</dbReference>
<dbReference type="CDD" id="cd07067">
    <property type="entry name" value="HP_PGM_like"/>
    <property type="match status" value="1"/>
</dbReference>
<protein>
    <submittedName>
        <fullName evidence="3">Phosphohistidine phosphatase</fullName>
    </submittedName>
</protein>
<dbReference type="SUPFAM" id="SSF53254">
    <property type="entry name" value="Phosphoglycerate mutase-like"/>
    <property type="match status" value="1"/>
</dbReference>
<dbReference type="AlphaFoldDB" id="A0A0C1YTT1"/>
<dbReference type="EMBL" id="JWJG01000007">
    <property type="protein sequence ID" value="KIF84082.1"/>
    <property type="molecule type" value="Genomic_DNA"/>
</dbReference>
<evidence type="ECO:0000313" key="3">
    <source>
        <dbReference type="EMBL" id="KIF84082.1"/>
    </source>
</evidence>
<evidence type="ECO:0000313" key="4">
    <source>
        <dbReference type="Proteomes" id="UP000031572"/>
    </source>
</evidence>
<keyword evidence="4" id="KW-1185">Reference proteome</keyword>